<protein>
    <submittedName>
        <fullName evidence="2">Prevent-host-death family protein</fullName>
    </submittedName>
</protein>
<accession>A0A285EF11</accession>
<evidence type="ECO:0000313" key="3">
    <source>
        <dbReference type="Proteomes" id="UP000219514"/>
    </source>
</evidence>
<reference evidence="2 3" key="1">
    <citation type="submission" date="2017-09" db="EMBL/GenBank/DDBJ databases">
        <authorList>
            <person name="Ehlers B."/>
            <person name="Leendertz F.H."/>
        </authorList>
    </citation>
    <scope>NUCLEOTIDE SEQUENCE [LARGE SCALE GENOMIC DNA]</scope>
    <source>
        <strain evidence="2 3">DSM 46844</strain>
    </source>
</reference>
<evidence type="ECO:0000256" key="1">
    <source>
        <dbReference type="ARBA" id="ARBA00009981"/>
    </source>
</evidence>
<keyword evidence="3" id="KW-1185">Reference proteome</keyword>
<evidence type="ECO:0000313" key="2">
    <source>
        <dbReference type="EMBL" id="SNX97699.1"/>
    </source>
</evidence>
<organism evidence="2 3">
    <name type="scientific">Geodermatophilus sabuli</name>
    <dbReference type="NCBI Taxonomy" id="1564158"/>
    <lineage>
        <taxon>Bacteria</taxon>
        <taxon>Bacillati</taxon>
        <taxon>Actinomycetota</taxon>
        <taxon>Actinomycetes</taxon>
        <taxon>Geodermatophilales</taxon>
        <taxon>Geodermatophilaceae</taxon>
        <taxon>Geodermatophilus</taxon>
    </lineage>
</organism>
<dbReference type="EMBL" id="OBDO01000008">
    <property type="protein sequence ID" value="SNX97699.1"/>
    <property type="molecule type" value="Genomic_DNA"/>
</dbReference>
<dbReference type="Proteomes" id="UP000219514">
    <property type="component" value="Unassembled WGS sequence"/>
</dbReference>
<comment type="similarity">
    <text evidence="1">Belongs to the phD/YefM antitoxin family.</text>
</comment>
<proteinExistence type="inferred from homology"/>
<sequence>MKVASRELRNDTAGVLRRAAAGESVQITVNGEPVAELGPLRTRRSHWTSRSFLLERLTNIQADPALDDDLRALSGGTDELGPIE</sequence>
<gene>
    <name evidence="2" type="ORF">SAMN06893097_10864</name>
</gene>
<name>A0A285EF11_9ACTN</name>
<dbReference type="AlphaFoldDB" id="A0A285EF11"/>
<dbReference type="SUPFAM" id="SSF143120">
    <property type="entry name" value="YefM-like"/>
    <property type="match status" value="1"/>
</dbReference>
<dbReference type="NCBIfam" id="TIGR01552">
    <property type="entry name" value="phd_fam"/>
    <property type="match status" value="1"/>
</dbReference>
<dbReference type="RefSeq" id="WP_172442498.1">
    <property type="nucleotide sequence ID" value="NZ_JACHXB010000007.1"/>
</dbReference>
<dbReference type="InterPro" id="IPR036165">
    <property type="entry name" value="YefM-like_sf"/>
</dbReference>